<accession>A0ABM8FW27</accession>
<dbReference type="Proteomes" id="UP001321543">
    <property type="component" value="Chromosome"/>
</dbReference>
<proteinExistence type="predicted"/>
<keyword evidence="3" id="KW-1185">Reference proteome</keyword>
<evidence type="ECO:0000256" key="1">
    <source>
        <dbReference type="SAM" id="MobiDB-lite"/>
    </source>
</evidence>
<name>A0ABM8FW27_9MICO</name>
<protein>
    <recommendedName>
        <fullName evidence="4">Integrase</fullName>
    </recommendedName>
</protein>
<feature type="region of interest" description="Disordered" evidence="1">
    <location>
        <begin position="1"/>
        <end position="25"/>
    </location>
</feature>
<dbReference type="EMBL" id="AP027728">
    <property type="protein sequence ID" value="BDZ39931.1"/>
    <property type="molecule type" value="Genomic_DNA"/>
</dbReference>
<feature type="compositionally biased region" description="Basic and acidic residues" evidence="1">
    <location>
        <begin position="1"/>
        <end position="10"/>
    </location>
</feature>
<evidence type="ECO:0000313" key="2">
    <source>
        <dbReference type="EMBL" id="BDZ39931.1"/>
    </source>
</evidence>
<gene>
    <name evidence="2" type="ORF">GCM10025863_25450</name>
</gene>
<evidence type="ECO:0008006" key="4">
    <source>
        <dbReference type="Google" id="ProtNLM"/>
    </source>
</evidence>
<reference evidence="3" key="1">
    <citation type="journal article" date="2019" name="Int. J. Syst. Evol. Microbiol.">
        <title>The Global Catalogue of Microorganisms (GCM) 10K type strain sequencing project: providing services to taxonomists for standard genome sequencing and annotation.</title>
        <authorList>
            <consortium name="The Broad Institute Genomics Platform"/>
            <consortium name="The Broad Institute Genome Sequencing Center for Infectious Disease"/>
            <person name="Wu L."/>
            <person name="Ma J."/>
        </authorList>
    </citation>
    <scope>NUCLEOTIDE SEQUENCE [LARGE SCALE GENOMIC DNA]</scope>
    <source>
        <strain evidence="3">NBRC 106310</strain>
    </source>
</reference>
<organism evidence="2 3">
    <name type="scientific">Microbacterium suwonense</name>
    <dbReference type="NCBI Taxonomy" id="683047"/>
    <lineage>
        <taxon>Bacteria</taxon>
        <taxon>Bacillati</taxon>
        <taxon>Actinomycetota</taxon>
        <taxon>Actinomycetes</taxon>
        <taxon>Micrococcales</taxon>
        <taxon>Microbacteriaceae</taxon>
        <taxon>Microbacterium</taxon>
    </lineage>
</organism>
<dbReference type="RefSeq" id="WP_286300380.1">
    <property type="nucleotide sequence ID" value="NZ_AP027728.1"/>
</dbReference>
<evidence type="ECO:0000313" key="3">
    <source>
        <dbReference type="Proteomes" id="UP001321543"/>
    </source>
</evidence>
<sequence>MARERLEEGKWGQISTHQAPDGRWAAQARLHDPVRKKVMQVRRFGRSPEHAEEVLKAELMRRAAASPPPHPEYASTFGDILEWWWIEARPNHNWSDTTNESMMYARKQLERFADRAWSHPNDAYDLAEELDGNSRTTQLAVRLLWHVARDAQNAVPF</sequence>